<sequence length="75" mass="8357">MGKDLLNLLKSPLSLLFWKNAINSGDLEPEFHIICYTYCFRAFSSSGCFRIQSILSMNPVKDASYKSLQSSSGSV</sequence>
<reference evidence="2" key="1">
    <citation type="journal article" date="2011" name="Genome Biol.">
        <title>Comparative genomics of the social amoebae Dictyostelium discoideum and Dictyostelium purpureum.</title>
        <authorList>
            <consortium name="US DOE Joint Genome Institute (JGI-PGF)"/>
            <person name="Sucgang R."/>
            <person name="Kuo A."/>
            <person name="Tian X."/>
            <person name="Salerno W."/>
            <person name="Parikh A."/>
            <person name="Feasley C.L."/>
            <person name="Dalin E."/>
            <person name="Tu H."/>
            <person name="Huang E."/>
            <person name="Barry K."/>
            <person name="Lindquist E."/>
            <person name="Shapiro H."/>
            <person name="Bruce D."/>
            <person name="Schmutz J."/>
            <person name="Salamov A."/>
            <person name="Fey P."/>
            <person name="Gaudet P."/>
            <person name="Anjard C."/>
            <person name="Babu M.M."/>
            <person name="Basu S."/>
            <person name="Bushmanova Y."/>
            <person name="van der Wel H."/>
            <person name="Katoh-Kurasawa M."/>
            <person name="Dinh C."/>
            <person name="Coutinho P.M."/>
            <person name="Saito T."/>
            <person name="Elias M."/>
            <person name="Schaap P."/>
            <person name="Kay R.R."/>
            <person name="Henrissat B."/>
            <person name="Eichinger L."/>
            <person name="Rivero F."/>
            <person name="Putnam N.H."/>
            <person name="West C.M."/>
            <person name="Loomis W.F."/>
            <person name="Chisholm R.L."/>
            <person name="Shaulsky G."/>
            <person name="Strassmann J.E."/>
            <person name="Queller D.C."/>
            <person name="Kuspa A."/>
            <person name="Grigoriev I.V."/>
        </authorList>
    </citation>
    <scope>NUCLEOTIDE SEQUENCE [LARGE SCALE GENOMIC DNA]</scope>
    <source>
        <strain evidence="2">QSDP1</strain>
    </source>
</reference>
<dbReference type="Proteomes" id="UP000001064">
    <property type="component" value="Unassembled WGS sequence"/>
</dbReference>
<proteinExistence type="predicted"/>
<protein>
    <submittedName>
        <fullName evidence="1">Uncharacterized protein</fullName>
    </submittedName>
</protein>
<dbReference type="InParanoid" id="F0ZTV4"/>
<organism evidence="1 2">
    <name type="scientific">Dictyostelium purpureum</name>
    <name type="common">Slime mold</name>
    <dbReference type="NCBI Taxonomy" id="5786"/>
    <lineage>
        <taxon>Eukaryota</taxon>
        <taxon>Amoebozoa</taxon>
        <taxon>Evosea</taxon>
        <taxon>Eumycetozoa</taxon>
        <taxon>Dictyostelia</taxon>
        <taxon>Dictyosteliales</taxon>
        <taxon>Dictyosteliaceae</taxon>
        <taxon>Dictyostelium</taxon>
    </lineage>
</organism>
<dbReference type="GeneID" id="10508542"/>
<keyword evidence="2" id="KW-1185">Reference proteome</keyword>
<gene>
    <name evidence="1" type="ORF">DICPUDRAFT_155386</name>
</gene>
<evidence type="ECO:0000313" key="1">
    <source>
        <dbReference type="EMBL" id="EGC32627.1"/>
    </source>
</evidence>
<dbReference type="EMBL" id="GL871183">
    <property type="protein sequence ID" value="EGC32627.1"/>
    <property type="molecule type" value="Genomic_DNA"/>
</dbReference>
<accession>F0ZTV4</accession>
<name>F0ZTV4_DICPU</name>
<dbReference type="AlphaFoldDB" id="F0ZTV4"/>
<evidence type="ECO:0000313" key="2">
    <source>
        <dbReference type="Proteomes" id="UP000001064"/>
    </source>
</evidence>
<dbReference type="KEGG" id="dpp:DICPUDRAFT_155386"/>
<dbReference type="VEuPathDB" id="AmoebaDB:DICPUDRAFT_155386"/>
<dbReference type="RefSeq" id="XP_003290842.1">
    <property type="nucleotide sequence ID" value="XM_003290794.1"/>
</dbReference>